<accession>A0AA40R2H9</accession>
<reference evidence="2 3" key="1">
    <citation type="submission" date="2015-11" db="EMBL/GenBank/DDBJ databases">
        <authorList>
            <person name="Sahl J."/>
            <person name="Wagner D."/>
            <person name="Keim P."/>
        </authorList>
    </citation>
    <scope>NUCLEOTIDE SEQUENCE [LARGE SCALE GENOMIC DNA]</scope>
    <source>
        <strain evidence="2 3">MSMB1157</strain>
    </source>
</reference>
<evidence type="ECO:0000313" key="2">
    <source>
        <dbReference type="EMBL" id="KWZ52014.1"/>
    </source>
</evidence>
<keyword evidence="1" id="KW-0812">Transmembrane</keyword>
<keyword evidence="1" id="KW-0472">Membrane</keyword>
<proteinExistence type="predicted"/>
<gene>
    <name evidence="2" type="ORF">WK57_22975</name>
</gene>
<feature type="transmembrane region" description="Helical" evidence="1">
    <location>
        <begin position="21"/>
        <end position="47"/>
    </location>
</feature>
<name>A0AA40R2H9_9BURK</name>
<sequence length="70" mass="7684">MHPARRRAKTSPIVFFVTQSNVVVTRMIGTLFIIGSTVAVVSALLVLKLTYDYPLLRILLASALFFSAST</sequence>
<keyword evidence="1" id="KW-1133">Transmembrane helix</keyword>
<dbReference type="AlphaFoldDB" id="A0AA40R2H9"/>
<organism evidence="2 3">
    <name type="scientific">Burkholderia ubonensis</name>
    <dbReference type="NCBI Taxonomy" id="101571"/>
    <lineage>
        <taxon>Bacteria</taxon>
        <taxon>Pseudomonadati</taxon>
        <taxon>Pseudomonadota</taxon>
        <taxon>Betaproteobacteria</taxon>
        <taxon>Burkholderiales</taxon>
        <taxon>Burkholderiaceae</taxon>
        <taxon>Burkholderia</taxon>
        <taxon>Burkholderia cepacia complex</taxon>
    </lineage>
</organism>
<protein>
    <submittedName>
        <fullName evidence="2">Uncharacterized protein</fullName>
    </submittedName>
</protein>
<dbReference type="Proteomes" id="UP000070119">
    <property type="component" value="Chromosome 2"/>
</dbReference>
<evidence type="ECO:0000256" key="1">
    <source>
        <dbReference type="SAM" id="Phobius"/>
    </source>
</evidence>
<comment type="caution">
    <text evidence="2">The sequence shown here is derived from an EMBL/GenBank/DDBJ whole genome shotgun (WGS) entry which is preliminary data.</text>
</comment>
<evidence type="ECO:0000313" key="3">
    <source>
        <dbReference type="Proteomes" id="UP000070119"/>
    </source>
</evidence>
<dbReference type="EMBL" id="LNJU01000005">
    <property type="protein sequence ID" value="KWZ52014.1"/>
    <property type="molecule type" value="Genomic_DNA"/>
</dbReference>